<dbReference type="RefSeq" id="WP_251801799.1">
    <property type="nucleotide sequence ID" value="NZ_JAMQOL010000046.1"/>
</dbReference>
<organism evidence="1 2">
    <name type="scientific">Paractinoplanes hotanensis</name>
    <dbReference type="NCBI Taxonomy" id="2906497"/>
    <lineage>
        <taxon>Bacteria</taxon>
        <taxon>Bacillati</taxon>
        <taxon>Actinomycetota</taxon>
        <taxon>Actinomycetes</taxon>
        <taxon>Micromonosporales</taxon>
        <taxon>Micromonosporaceae</taxon>
        <taxon>Paractinoplanes</taxon>
    </lineage>
</organism>
<dbReference type="InterPro" id="IPR036890">
    <property type="entry name" value="HATPase_C_sf"/>
</dbReference>
<dbReference type="Proteomes" id="UP001523216">
    <property type="component" value="Unassembled WGS sequence"/>
</dbReference>
<dbReference type="PANTHER" id="PTHR35526:SF3">
    <property type="entry name" value="ANTI-SIGMA-F FACTOR RSBW"/>
    <property type="match status" value="1"/>
</dbReference>
<dbReference type="SUPFAM" id="SSF55874">
    <property type="entry name" value="ATPase domain of HSP90 chaperone/DNA topoisomerase II/histidine kinase"/>
    <property type="match status" value="1"/>
</dbReference>
<name>A0ABT0Y7Q4_9ACTN</name>
<comment type="caution">
    <text evidence="1">The sequence shown here is derived from an EMBL/GenBank/DDBJ whole genome shotgun (WGS) entry which is preliminary data.</text>
</comment>
<evidence type="ECO:0000313" key="1">
    <source>
        <dbReference type="EMBL" id="MCM4082077.1"/>
    </source>
</evidence>
<protein>
    <submittedName>
        <fullName evidence="1">ATP-binding protein</fullName>
    </submittedName>
</protein>
<proteinExistence type="predicted"/>
<reference evidence="1 2" key="1">
    <citation type="submission" date="2022-06" db="EMBL/GenBank/DDBJ databases">
        <title>Actinoplanes abujensis sp. nov., isolated from Nigerian arid soil.</title>
        <authorList>
            <person name="Ding P."/>
        </authorList>
    </citation>
    <scope>NUCLEOTIDE SEQUENCE [LARGE SCALE GENOMIC DNA]</scope>
    <source>
        <strain evidence="2">TRM88002</strain>
    </source>
</reference>
<keyword evidence="1" id="KW-0067">ATP-binding</keyword>
<accession>A0ABT0Y7Q4</accession>
<gene>
    <name evidence="1" type="ORF">LXN57_31380</name>
</gene>
<dbReference type="GO" id="GO:0005524">
    <property type="term" value="F:ATP binding"/>
    <property type="evidence" value="ECO:0007669"/>
    <property type="project" value="UniProtKB-KW"/>
</dbReference>
<dbReference type="CDD" id="cd16936">
    <property type="entry name" value="HATPase_RsbW-like"/>
    <property type="match status" value="1"/>
</dbReference>
<keyword evidence="2" id="KW-1185">Reference proteome</keyword>
<keyword evidence="1" id="KW-0547">Nucleotide-binding</keyword>
<evidence type="ECO:0000313" key="2">
    <source>
        <dbReference type="Proteomes" id="UP001523216"/>
    </source>
</evidence>
<dbReference type="InterPro" id="IPR050267">
    <property type="entry name" value="Anti-sigma-factor_SerPK"/>
</dbReference>
<dbReference type="PANTHER" id="PTHR35526">
    <property type="entry name" value="ANTI-SIGMA-F FACTOR RSBW-RELATED"/>
    <property type="match status" value="1"/>
</dbReference>
<dbReference type="Gene3D" id="3.30.565.10">
    <property type="entry name" value="Histidine kinase-like ATPase, C-terminal domain"/>
    <property type="match status" value="1"/>
</dbReference>
<sequence>METSRWPGMGSRHASGRHASRDFGSVLVTADTDTAVTVVTVCGVWGIGLRRDTFVAVRKALGEHPAALILDLCELNDRHAAGASTWLTVSRVAAAMEPPVRVAACLPPRSALNARLVRMGAPYFLPLFSDLAGATAAVAAGGPVTDRLRLSLPPYPDAPALARNLVTDACGAWNLPEVLYPARLVMSELAGNAVEHARTPIGVFVIRRGVGIHLTVCDGDPRLPQVIDQTRQPPDNLWEMRGQGLRIVQAVATAWGALPTREGKMVWATVRPR</sequence>
<dbReference type="EMBL" id="JAMQOL010000046">
    <property type="protein sequence ID" value="MCM4082077.1"/>
    <property type="molecule type" value="Genomic_DNA"/>
</dbReference>